<feature type="compositionally biased region" description="Basic residues" evidence="1">
    <location>
        <begin position="25"/>
        <end position="35"/>
    </location>
</feature>
<feature type="compositionally biased region" description="Basic and acidic residues" evidence="1">
    <location>
        <begin position="74"/>
        <end position="93"/>
    </location>
</feature>
<gene>
    <name evidence="2" type="ORF">JR316_000870</name>
</gene>
<name>A0A8H8CPP4_PSICU</name>
<accession>A0A8H8CPP4</accession>
<comment type="caution">
    <text evidence="2">The sequence shown here is derived from an EMBL/GenBank/DDBJ whole genome shotgun (WGS) entry which is preliminary data.</text>
</comment>
<feature type="compositionally biased region" description="Pro residues" evidence="1">
    <location>
        <begin position="13"/>
        <end position="24"/>
    </location>
</feature>
<dbReference type="OrthoDB" id="20835at2759"/>
<dbReference type="PANTHER" id="PTHR34066">
    <property type="entry name" value="GROWTH FACTOR 2"/>
    <property type="match status" value="1"/>
</dbReference>
<proteinExistence type="predicted"/>
<evidence type="ECO:0000256" key="1">
    <source>
        <dbReference type="SAM" id="MobiDB-lite"/>
    </source>
</evidence>
<sequence length="130" mass="13954">MSEIDAIFASKAAPPPPPSPPPTKPAKKKSKKKKTAPQPSPPPPPSSSKKRPPPETVVDTSHKRIKSSQPQPNPDKKSTKTDKKALDGFKDSRGTASRRTTEEGWLVYKEDELGIGDTGGGKLQHSPLSI</sequence>
<organism evidence="2">
    <name type="scientific">Psilocybe cubensis</name>
    <name type="common">Psychedelic mushroom</name>
    <name type="synonym">Stropharia cubensis</name>
    <dbReference type="NCBI Taxonomy" id="181762"/>
    <lineage>
        <taxon>Eukaryota</taxon>
        <taxon>Fungi</taxon>
        <taxon>Dikarya</taxon>
        <taxon>Basidiomycota</taxon>
        <taxon>Agaricomycotina</taxon>
        <taxon>Agaricomycetes</taxon>
        <taxon>Agaricomycetidae</taxon>
        <taxon>Agaricales</taxon>
        <taxon>Agaricineae</taxon>
        <taxon>Strophariaceae</taxon>
        <taxon>Psilocybe</taxon>
    </lineage>
</organism>
<evidence type="ECO:0000313" key="2">
    <source>
        <dbReference type="EMBL" id="KAG5174212.1"/>
    </source>
</evidence>
<dbReference type="PANTHER" id="PTHR34066:SF1">
    <property type="entry name" value="DUF1764 FAMILY PROTEIN"/>
    <property type="match status" value="1"/>
</dbReference>
<dbReference type="AlphaFoldDB" id="A0A8H8CPP4"/>
<protein>
    <submittedName>
        <fullName evidence="2">Uncharacterized protein</fullName>
    </submittedName>
</protein>
<dbReference type="InterPro" id="IPR013885">
    <property type="entry name" value="DUF1764_euk"/>
</dbReference>
<dbReference type="Pfam" id="PF08576">
    <property type="entry name" value="DUF1764"/>
    <property type="match status" value="1"/>
</dbReference>
<reference evidence="2" key="1">
    <citation type="submission" date="2021-02" db="EMBL/GenBank/DDBJ databases">
        <title>Psilocybe cubensis genome.</title>
        <authorList>
            <person name="Mckernan K.J."/>
            <person name="Crawford S."/>
            <person name="Trippe A."/>
            <person name="Kane L.T."/>
            <person name="Mclaughlin S."/>
        </authorList>
    </citation>
    <scope>NUCLEOTIDE SEQUENCE [LARGE SCALE GENOMIC DNA]</scope>
    <source>
        <strain evidence="2">MGC-MH-2018</strain>
    </source>
</reference>
<dbReference type="EMBL" id="JAFIQS010000001">
    <property type="protein sequence ID" value="KAG5174212.1"/>
    <property type="molecule type" value="Genomic_DNA"/>
</dbReference>
<feature type="region of interest" description="Disordered" evidence="1">
    <location>
        <begin position="1"/>
        <end position="103"/>
    </location>
</feature>